<feature type="domain" description="POTRA" evidence="9">
    <location>
        <begin position="56"/>
        <end position="124"/>
    </location>
</feature>
<comment type="subcellular location">
    <subcellularLocation>
        <location evidence="1">Membrane</location>
    </subcellularLocation>
</comment>
<keyword evidence="7" id="KW-0131">Cell cycle</keyword>
<evidence type="ECO:0000256" key="5">
    <source>
        <dbReference type="ARBA" id="ARBA00022989"/>
    </source>
</evidence>
<keyword evidence="2" id="KW-1003">Cell membrane</keyword>
<accession>A0A4Q2S7S2</accession>
<protein>
    <submittedName>
        <fullName evidence="10">FtsQ-type POTRA domain-containing protein</fullName>
    </submittedName>
</protein>
<evidence type="ECO:0000256" key="7">
    <source>
        <dbReference type="ARBA" id="ARBA00023306"/>
    </source>
</evidence>
<evidence type="ECO:0000259" key="9">
    <source>
        <dbReference type="PROSITE" id="PS51779"/>
    </source>
</evidence>
<dbReference type="EMBL" id="SDWS01000001">
    <property type="protein sequence ID" value="RYB96433.1"/>
    <property type="molecule type" value="Genomic_DNA"/>
</dbReference>
<dbReference type="PANTHER" id="PTHR37820:SF1">
    <property type="entry name" value="CELL DIVISION PROTEIN FTSQ"/>
    <property type="match status" value="1"/>
</dbReference>
<keyword evidence="3" id="KW-0132">Cell division</keyword>
<dbReference type="GO" id="GO:0051301">
    <property type="term" value="P:cell division"/>
    <property type="evidence" value="ECO:0007669"/>
    <property type="project" value="UniProtKB-KW"/>
</dbReference>
<keyword evidence="11" id="KW-1185">Reference proteome</keyword>
<feature type="transmembrane region" description="Helical" evidence="8">
    <location>
        <begin position="30"/>
        <end position="51"/>
    </location>
</feature>
<dbReference type="Pfam" id="PF08478">
    <property type="entry name" value="POTRA_1"/>
    <property type="match status" value="1"/>
</dbReference>
<evidence type="ECO:0000256" key="3">
    <source>
        <dbReference type="ARBA" id="ARBA00022618"/>
    </source>
</evidence>
<dbReference type="Gene3D" id="3.10.20.310">
    <property type="entry name" value="membrane protein fhac"/>
    <property type="match status" value="1"/>
</dbReference>
<evidence type="ECO:0000256" key="1">
    <source>
        <dbReference type="ARBA" id="ARBA00004370"/>
    </source>
</evidence>
<evidence type="ECO:0000256" key="2">
    <source>
        <dbReference type="ARBA" id="ARBA00022475"/>
    </source>
</evidence>
<dbReference type="Pfam" id="PF03799">
    <property type="entry name" value="FtsQ_DivIB_C"/>
    <property type="match status" value="1"/>
</dbReference>
<dbReference type="PANTHER" id="PTHR37820">
    <property type="entry name" value="CELL DIVISION PROTEIN DIVIB"/>
    <property type="match status" value="1"/>
</dbReference>
<dbReference type="InterPro" id="IPR050487">
    <property type="entry name" value="FtsQ_DivIB"/>
</dbReference>
<evidence type="ECO:0000256" key="8">
    <source>
        <dbReference type="SAM" id="Phobius"/>
    </source>
</evidence>
<dbReference type="InterPro" id="IPR034746">
    <property type="entry name" value="POTRA"/>
</dbReference>
<gene>
    <name evidence="10" type="ORF">EUA06_02355</name>
</gene>
<dbReference type="InterPro" id="IPR005548">
    <property type="entry name" value="Cell_div_FtsQ/DivIB_C"/>
</dbReference>
<dbReference type="InterPro" id="IPR013685">
    <property type="entry name" value="POTRA_FtsQ_type"/>
</dbReference>
<evidence type="ECO:0000313" key="10">
    <source>
        <dbReference type="EMBL" id="RYB96433.1"/>
    </source>
</evidence>
<evidence type="ECO:0000256" key="6">
    <source>
        <dbReference type="ARBA" id="ARBA00023136"/>
    </source>
</evidence>
<dbReference type="OrthoDB" id="9790760at2"/>
<dbReference type="PROSITE" id="PS51779">
    <property type="entry name" value="POTRA"/>
    <property type="match status" value="1"/>
</dbReference>
<reference evidence="10 11" key="1">
    <citation type="submission" date="2019-01" db="EMBL/GenBank/DDBJ databases">
        <title>Novel species of Nocardioides.</title>
        <authorList>
            <person name="Liu Q."/>
            <person name="Xin Y.-H."/>
        </authorList>
    </citation>
    <scope>NUCLEOTIDE SEQUENCE [LARGE SCALE GENOMIC DNA]</scope>
    <source>
        <strain evidence="10 11">HLT3-15</strain>
    </source>
</reference>
<comment type="caution">
    <text evidence="10">The sequence shown here is derived from an EMBL/GenBank/DDBJ whole genome shotgun (WGS) entry which is preliminary data.</text>
</comment>
<keyword evidence="6 8" id="KW-0472">Membrane</keyword>
<evidence type="ECO:0000313" key="11">
    <source>
        <dbReference type="Proteomes" id="UP000291838"/>
    </source>
</evidence>
<dbReference type="AlphaFoldDB" id="A0A4Q2S7S2"/>
<dbReference type="Proteomes" id="UP000291838">
    <property type="component" value="Unassembled WGS sequence"/>
</dbReference>
<name>A0A4Q2S7S2_9ACTN</name>
<organism evidence="10 11">
    <name type="scientific">Nocardioides glacieisoli</name>
    <dbReference type="NCBI Taxonomy" id="1168730"/>
    <lineage>
        <taxon>Bacteria</taxon>
        <taxon>Bacillati</taxon>
        <taxon>Actinomycetota</taxon>
        <taxon>Actinomycetes</taxon>
        <taxon>Propionibacteriales</taxon>
        <taxon>Nocardioidaceae</taxon>
        <taxon>Nocardioides</taxon>
    </lineage>
</organism>
<sequence>MREVDREDRAERRTRRRFARRQWARRWLSLRYVLVLLVVVALVSTSIWLVFFSATLQVKRVEVVGNELLSDGRVREMADVPLGEQLALVDLARADARVGALVDVKSVDVTRTWPDGVRITVVERTAVAVVELGGRLRGLDADGVVFREFKTVPKGMPRVQAGSAAGTDALKEAATVVAALPQDLATRVDHVAVETVDQITLVMRDRREVLWGSAEESDLKAEVTDKLLAAQKAPFYDVSVPGNPTYRTTP</sequence>
<keyword evidence="4 8" id="KW-0812">Transmembrane</keyword>
<keyword evidence="5 8" id="KW-1133">Transmembrane helix</keyword>
<dbReference type="GO" id="GO:0005886">
    <property type="term" value="C:plasma membrane"/>
    <property type="evidence" value="ECO:0007669"/>
    <property type="project" value="TreeGrafter"/>
</dbReference>
<proteinExistence type="predicted"/>
<evidence type="ECO:0000256" key="4">
    <source>
        <dbReference type="ARBA" id="ARBA00022692"/>
    </source>
</evidence>